<organism evidence="2 3">
    <name type="scientific">Nonomuraea longispora</name>
    <dbReference type="NCBI Taxonomy" id="1848320"/>
    <lineage>
        <taxon>Bacteria</taxon>
        <taxon>Bacillati</taxon>
        <taxon>Actinomycetota</taxon>
        <taxon>Actinomycetes</taxon>
        <taxon>Streptosporangiales</taxon>
        <taxon>Streptosporangiaceae</taxon>
        <taxon>Nonomuraea</taxon>
    </lineage>
</organism>
<dbReference type="OrthoDB" id="118834at2"/>
<comment type="caution">
    <text evidence="2">The sequence shown here is derived from an EMBL/GenBank/DDBJ whole genome shotgun (WGS) entry which is preliminary data.</text>
</comment>
<name>A0A4R4NLM9_9ACTN</name>
<dbReference type="InterPro" id="IPR024311">
    <property type="entry name" value="Lipocalin-like"/>
</dbReference>
<gene>
    <name evidence="2" type="ORF">E1267_05580</name>
</gene>
<reference evidence="2 3" key="1">
    <citation type="submission" date="2019-02" db="EMBL/GenBank/DDBJ databases">
        <title>Draft genome sequences of novel Actinobacteria.</title>
        <authorList>
            <person name="Sahin N."/>
            <person name="Ay H."/>
            <person name="Saygin H."/>
        </authorList>
    </citation>
    <scope>NUCLEOTIDE SEQUENCE [LARGE SCALE GENOMIC DNA]</scope>
    <source>
        <strain evidence="2 3">KC201</strain>
    </source>
</reference>
<evidence type="ECO:0000259" key="1">
    <source>
        <dbReference type="Pfam" id="PF13924"/>
    </source>
</evidence>
<accession>A0A4R4NLM9</accession>
<dbReference type="EMBL" id="SMJZ01000012">
    <property type="protein sequence ID" value="TDC10089.1"/>
    <property type="molecule type" value="Genomic_DNA"/>
</dbReference>
<dbReference type="Pfam" id="PF13924">
    <property type="entry name" value="Lipocalin_5"/>
    <property type="match status" value="1"/>
</dbReference>
<evidence type="ECO:0000313" key="3">
    <source>
        <dbReference type="Proteomes" id="UP000295157"/>
    </source>
</evidence>
<keyword evidence="3" id="KW-1185">Reference proteome</keyword>
<dbReference type="RefSeq" id="WP_132330443.1">
    <property type="nucleotide sequence ID" value="NZ_SMJZ01000012.1"/>
</dbReference>
<protein>
    <submittedName>
        <fullName evidence="2">Lipocalin-like domain-containing protein</fullName>
    </submittedName>
</protein>
<proteinExistence type="predicted"/>
<feature type="domain" description="Lipocalin-like" evidence="1">
    <location>
        <begin position="3"/>
        <end position="135"/>
    </location>
</feature>
<sequence>MIVGSWRLVDYVMEGEPDDGARPLGDKPLGLLIYGPDGHMSVQYMAGDRPPLRSDNWRWATDAEKLAAVRTYGAYAGRYEWAGDRVTHQVEAAIYPNWIGAELVRLAVVDGDRLILRAERTPGRPPTPILTWERIR</sequence>
<dbReference type="Proteomes" id="UP000295157">
    <property type="component" value="Unassembled WGS sequence"/>
</dbReference>
<dbReference type="AlphaFoldDB" id="A0A4R4NLM9"/>
<evidence type="ECO:0000313" key="2">
    <source>
        <dbReference type="EMBL" id="TDC10089.1"/>
    </source>
</evidence>